<proteinExistence type="predicted"/>
<dbReference type="EMBL" id="JANAVB010009199">
    <property type="protein sequence ID" value="KAJ6840684.1"/>
    <property type="molecule type" value="Genomic_DNA"/>
</dbReference>
<dbReference type="Proteomes" id="UP001140949">
    <property type="component" value="Unassembled WGS sequence"/>
</dbReference>
<reference evidence="2" key="1">
    <citation type="journal article" date="2023" name="GigaByte">
        <title>Genome assembly of the bearded iris, Iris pallida Lam.</title>
        <authorList>
            <person name="Bruccoleri R.E."/>
            <person name="Oakeley E.J."/>
            <person name="Faust A.M.E."/>
            <person name="Altorfer M."/>
            <person name="Dessus-Babus S."/>
            <person name="Burckhardt D."/>
            <person name="Oertli M."/>
            <person name="Naumann U."/>
            <person name="Petersen F."/>
            <person name="Wong J."/>
        </authorList>
    </citation>
    <scope>NUCLEOTIDE SEQUENCE</scope>
    <source>
        <strain evidence="2">GSM-AAB239-AS_SAM_17_03QT</strain>
    </source>
</reference>
<organism evidence="2 3">
    <name type="scientific">Iris pallida</name>
    <name type="common">Sweet iris</name>
    <dbReference type="NCBI Taxonomy" id="29817"/>
    <lineage>
        <taxon>Eukaryota</taxon>
        <taxon>Viridiplantae</taxon>
        <taxon>Streptophyta</taxon>
        <taxon>Embryophyta</taxon>
        <taxon>Tracheophyta</taxon>
        <taxon>Spermatophyta</taxon>
        <taxon>Magnoliopsida</taxon>
        <taxon>Liliopsida</taxon>
        <taxon>Asparagales</taxon>
        <taxon>Iridaceae</taxon>
        <taxon>Iridoideae</taxon>
        <taxon>Irideae</taxon>
        <taxon>Iris</taxon>
    </lineage>
</organism>
<name>A0AAX6HJH2_IRIPA</name>
<protein>
    <submittedName>
        <fullName evidence="2">Uncharacterized protein</fullName>
    </submittedName>
</protein>
<dbReference type="AlphaFoldDB" id="A0AAX6HJH2"/>
<evidence type="ECO:0000313" key="1">
    <source>
        <dbReference type="EMBL" id="KAJ6840683.1"/>
    </source>
</evidence>
<evidence type="ECO:0000313" key="2">
    <source>
        <dbReference type="EMBL" id="KAJ6840684.1"/>
    </source>
</evidence>
<reference evidence="2" key="2">
    <citation type="submission" date="2023-04" db="EMBL/GenBank/DDBJ databases">
        <authorList>
            <person name="Bruccoleri R.E."/>
            <person name="Oakeley E.J."/>
            <person name="Faust A.-M."/>
            <person name="Dessus-Babus S."/>
            <person name="Altorfer M."/>
            <person name="Burckhardt D."/>
            <person name="Oertli M."/>
            <person name="Naumann U."/>
            <person name="Petersen F."/>
            <person name="Wong J."/>
        </authorList>
    </citation>
    <scope>NUCLEOTIDE SEQUENCE</scope>
    <source>
        <strain evidence="2">GSM-AAB239-AS_SAM_17_03QT</strain>
        <tissue evidence="2">Leaf</tissue>
    </source>
</reference>
<evidence type="ECO:0000313" key="3">
    <source>
        <dbReference type="Proteomes" id="UP001140949"/>
    </source>
</evidence>
<keyword evidence="3" id="KW-1185">Reference proteome</keyword>
<accession>A0AAX6HJH2</accession>
<dbReference type="EMBL" id="JANAVB010009199">
    <property type="protein sequence ID" value="KAJ6840683.1"/>
    <property type="molecule type" value="Genomic_DNA"/>
</dbReference>
<sequence>MVWRPPAASNRPGGELHGEAVRTWWRGRWLVDLRRSGSLLEVAAWKPKGWHEDRRVVVVIEEAARSSRRCRSSPWCCSTVTVVVDGYFVFSGWTQRL</sequence>
<gene>
    <name evidence="1" type="ORF">M6B38_118125</name>
    <name evidence="2" type="ORF">M6B38_118130</name>
</gene>
<comment type="caution">
    <text evidence="2">The sequence shown here is derived from an EMBL/GenBank/DDBJ whole genome shotgun (WGS) entry which is preliminary data.</text>
</comment>